<dbReference type="GO" id="GO:0005634">
    <property type="term" value="C:nucleus"/>
    <property type="evidence" value="ECO:0007669"/>
    <property type="project" value="UniProtKB-SubCell"/>
</dbReference>
<keyword evidence="13" id="KW-1185">Reference proteome</keyword>
<feature type="domain" description="C2H2-type" evidence="11">
    <location>
        <begin position="2874"/>
        <end position="2897"/>
    </location>
</feature>
<dbReference type="Proteomes" id="UP000653454">
    <property type="component" value="Unassembled WGS sequence"/>
</dbReference>
<feature type="domain" description="C2H2-type" evidence="11">
    <location>
        <begin position="4847"/>
        <end position="4875"/>
    </location>
</feature>
<evidence type="ECO:0000313" key="13">
    <source>
        <dbReference type="Proteomes" id="UP000653454"/>
    </source>
</evidence>
<feature type="region of interest" description="Disordered" evidence="10">
    <location>
        <begin position="4672"/>
        <end position="4697"/>
    </location>
</feature>
<dbReference type="SMART" id="SM00614">
    <property type="entry name" value="ZnF_BED"/>
    <property type="match status" value="7"/>
</dbReference>
<feature type="compositionally biased region" description="Basic and acidic residues" evidence="10">
    <location>
        <begin position="126"/>
        <end position="157"/>
    </location>
</feature>
<gene>
    <name evidence="12" type="ORF">PLXY2_LOCUS3631</name>
</gene>
<feature type="domain" description="C2H2-type" evidence="11">
    <location>
        <begin position="3269"/>
        <end position="3296"/>
    </location>
</feature>
<feature type="domain" description="C2H2-type" evidence="11">
    <location>
        <begin position="3185"/>
        <end position="3213"/>
    </location>
</feature>
<feature type="domain" description="C2H2-type" evidence="11">
    <location>
        <begin position="340"/>
        <end position="368"/>
    </location>
</feature>
<feature type="domain" description="C2H2-type" evidence="11">
    <location>
        <begin position="2332"/>
        <end position="2358"/>
    </location>
</feature>
<keyword evidence="7" id="KW-0804">Transcription</keyword>
<feature type="domain" description="C2H2-type" evidence="11">
    <location>
        <begin position="2025"/>
        <end position="2053"/>
    </location>
</feature>
<feature type="domain" description="C2H2-type" evidence="11">
    <location>
        <begin position="2608"/>
        <end position="2631"/>
    </location>
</feature>
<dbReference type="PROSITE" id="PS00028">
    <property type="entry name" value="ZINC_FINGER_C2H2_1"/>
    <property type="match status" value="95"/>
</dbReference>
<feature type="domain" description="C2H2-type" evidence="11">
    <location>
        <begin position="3484"/>
        <end position="3507"/>
    </location>
</feature>
<feature type="domain" description="C2H2-type" evidence="11">
    <location>
        <begin position="2357"/>
        <end position="2385"/>
    </location>
</feature>
<dbReference type="GO" id="GO:0048598">
    <property type="term" value="P:embryonic morphogenesis"/>
    <property type="evidence" value="ECO:0007669"/>
    <property type="project" value="UniProtKB-ARBA"/>
</dbReference>
<feature type="domain" description="C2H2-type" evidence="11">
    <location>
        <begin position="4064"/>
        <end position="4091"/>
    </location>
</feature>
<feature type="domain" description="C2H2-type" evidence="11">
    <location>
        <begin position="195"/>
        <end position="223"/>
    </location>
</feature>
<dbReference type="PANTHER" id="PTHR24379:SF121">
    <property type="entry name" value="C2H2-TYPE DOMAIN-CONTAINING PROTEIN"/>
    <property type="match status" value="1"/>
</dbReference>
<dbReference type="GO" id="GO:0008270">
    <property type="term" value="F:zinc ion binding"/>
    <property type="evidence" value="ECO:0007669"/>
    <property type="project" value="UniProtKB-KW"/>
</dbReference>
<feature type="domain" description="C2H2-type" evidence="11">
    <location>
        <begin position="3240"/>
        <end position="3268"/>
    </location>
</feature>
<evidence type="ECO:0000256" key="4">
    <source>
        <dbReference type="ARBA" id="ARBA00022771"/>
    </source>
</evidence>
<feature type="domain" description="C2H2-type" evidence="11">
    <location>
        <begin position="4629"/>
        <end position="4655"/>
    </location>
</feature>
<feature type="domain" description="C2H2-type" evidence="11">
    <location>
        <begin position="4989"/>
        <end position="5016"/>
    </location>
</feature>
<dbReference type="EMBL" id="CAJHNJ030000009">
    <property type="protein sequence ID" value="CAG9106405.1"/>
    <property type="molecule type" value="Genomic_DNA"/>
</dbReference>
<dbReference type="FunFam" id="3.30.160.60:FF:000624">
    <property type="entry name" value="zinc finger protein 697"/>
    <property type="match status" value="1"/>
</dbReference>
<feature type="domain" description="C2H2-type" evidence="11">
    <location>
        <begin position="4932"/>
        <end position="4960"/>
    </location>
</feature>
<feature type="domain" description="C2H2-type" evidence="11">
    <location>
        <begin position="1721"/>
        <end position="1744"/>
    </location>
</feature>
<feature type="domain" description="C2H2-type" evidence="11">
    <location>
        <begin position="1510"/>
        <end position="1538"/>
    </location>
</feature>
<evidence type="ECO:0000256" key="6">
    <source>
        <dbReference type="ARBA" id="ARBA00023015"/>
    </source>
</evidence>
<feature type="domain" description="C2H2-type" evidence="11">
    <location>
        <begin position="4185"/>
        <end position="4213"/>
    </location>
</feature>
<evidence type="ECO:0000256" key="5">
    <source>
        <dbReference type="ARBA" id="ARBA00022833"/>
    </source>
</evidence>
<keyword evidence="4 9" id="KW-0863">Zinc-finger</keyword>
<dbReference type="FunFam" id="3.30.160.60:FF:000065">
    <property type="entry name" value="B-cell CLL/lymphoma 6, member B"/>
    <property type="match status" value="1"/>
</dbReference>
<feature type="domain" description="C2H2-type" evidence="11">
    <location>
        <begin position="2902"/>
        <end position="2925"/>
    </location>
</feature>
<dbReference type="PANTHER" id="PTHR24379">
    <property type="entry name" value="KRAB AND ZINC FINGER DOMAIN-CONTAINING"/>
    <property type="match status" value="1"/>
</dbReference>
<feature type="domain" description="C2H2-type" evidence="11">
    <location>
        <begin position="2304"/>
        <end position="2327"/>
    </location>
</feature>
<feature type="domain" description="C2H2-type" evidence="11">
    <location>
        <begin position="951"/>
        <end position="978"/>
    </location>
</feature>
<feature type="compositionally biased region" description="Basic residues" evidence="10">
    <location>
        <begin position="114"/>
        <end position="125"/>
    </location>
</feature>
<feature type="domain" description="C2H2-type" evidence="11">
    <location>
        <begin position="4213"/>
        <end position="4241"/>
    </location>
</feature>
<feature type="domain" description="C2H2-type" evidence="11">
    <location>
        <begin position="2580"/>
        <end position="2607"/>
    </location>
</feature>
<dbReference type="FunFam" id="3.30.160.60:FF:000446">
    <property type="entry name" value="Zinc finger protein"/>
    <property type="match status" value="1"/>
</dbReference>
<protein>
    <submittedName>
        <fullName evidence="12">(diamondback moth) hypothetical protein</fullName>
    </submittedName>
</protein>
<feature type="domain" description="C2H2-type" evidence="11">
    <location>
        <begin position="4961"/>
        <end position="4988"/>
    </location>
</feature>
<feature type="domain" description="C2H2-type" evidence="11">
    <location>
        <begin position="2754"/>
        <end position="2776"/>
    </location>
</feature>
<dbReference type="FunFam" id="3.30.160.60:FF:000110">
    <property type="entry name" value="Zinc finger protein-like"/>
    <property type="match status" value="1"/>
</dbReference>
<evidence type="ECO:0000256" key="10">
    <source>
        <dbReference type="SAM" id="MobiDB-lite"/>
    </source>
</evidence>
<dbReference type="FunFam" id="3.30.160.60:FF:000100">
    <property type="entry name" value="Zinc finger 45-like"/>
    <property type="match status" value="1"/>
</dbReference>
<organism evidence="12 13">
    <name type="scientific">Plutella xylostella</name>
    <name type="common">Diamondback moth</name>
    <name type="synonym">Plutella maculipennis</name>
    <dbReference type="NCBI Taxonomy" id="51655"/>
    <lineage>
        <taxon>Eukaryota</taxon>
        <taxon>Metazoa</taxon>
        <taxon>Ecdysozoa</taxon>
        <taxon>Arthropoda</taxon>
        <taxon>Hexapoda</taxon>
        <taxon>Insecta</taxon>
        <taxon>Pterygota</taxon>
        <taxon>Neoptera</taxon>
        <taxon>Endopterygota</taxon>
        <taxon>Lepidoptera</taxon>
        <taxon>Glossata</taxon>
        <taxon>Ditrysia</taxon>
        <taxon>Yponomeutoidea</taxon>
        <taxon>Plutellidae</taxon>
        <taxon>Plutella</taxon>
    </lineage>
</organism>
<feature type="domain" description="C2H2-type" evidence="11">
    <location>
        <begin position="665"/>
        <end position="688"/>
    </location>
</feature>
<feature type="domain" description="C2H2-type" evidence="11">
    <location>
        <begin position="1034"/>
        <end position="1062"/>
    </location>
</feature>
<feature type="domain" description="C2H2-type" evidence="11">
    <location>
        <begin position="4516"/>
        <end position="4544"/>
    </location>
</feature>
<feature type="domain" description="C2H2-type" evidence="11">
    <location>
        <begin position="3863"/>
        <end position="3891"/>
    </location>
</feature>
<feature type="domain" description="C2H2-type" evidence="11">
    <location>
        <begin position="288"/>
        <end position="315"/>
    </location>
</feature>
<feature type="domain" description="C2H2-type" evidence="11">
    <location>
        <begin position="4545"/>
        <end position="4568"/>
    </location>
</feature>
<dbReference type="GO" id="GO:0030674">
    <property type="term" value="F:protein-macromolecule adaptor activity"/>
    <property type="evidence" value="ECO:0007669"/>
    <property type="project" value="UniProtKB-ARBA"/>
</dbReference>
<feature type="domain" description="C2H2-type" evidence="11">
    <location>
        <begin position="1247"/>
        <end position="1270"/>
    </location>
</feature>
<feature type="domain" description="C2H2-type" evidence="11">
    <location>
        <begin position="2663"/>
        <end position="2691"/>
    </location>
</feature>
<evidence type="ECO:0000256" key="3">
    <source>
        <dbReference type="ARBA" id="ARBA00022737"/>
    </source>
</evidence>
<keyword evidence="2" id="KW-0479">Metal-binding</keyword>
<feature type="domain" description="C2H2-type" evidence="11">
    <location>
        <begin position="2081"/>
        <end position="2108"/>
    </location>
</feature>
<dbReference type="InterPro" id="IPR036236">
    <property type="entry name" value="Znf_C2H2_sf"/>
</dbReference>
<dbReference type="SMART" id="SM00355">
    <property type="entry name" value="ZnF_C2H2"/>
    <property type="match status" value="128"/>
</dbReference>
<dbReference type="SUPFAM" id="SSF57667">
    <property type="entry name" value="beta-beta-alpha zinc fingers"/>
    <property type="match status" value="36"/>
</dbReference>
<feature type="domain" description="C2H2-type" evidence="11">
    <location>
        <begin position="4573"/>
        <end position="4596"/>
    </location>
</feature>
<feature type="domain" description="C2H2-type" evidence="11">
    <location>
        <begin position="3599"/>
        <end position="3626"/>
    </location>
</feature>
<feature type="domain" description="C2H2-type" evidence="11">
    <location>
        <begin position="4601"/>
        <end position="4629"/>
    </location>
</feature>
<evidence type="ECO:0000256" key="1">
    <source>
        <dbReference type="ARBA" id="ARBA00004123"/>
    </source>
</evidence>
<feature type="domain" description="C2H2-type" evidence="11">
    <location>
        <begin position="1275"/>
        <end position="1303"/>
    </location>
</feature>
<evidence type="ECO:0000259" key="11">
    <source>
        <dbReference type="PROSITE" id="PS50157"/>
    </source>
</evidence>
<feature type="compositionally biased region" description="Basic and acidic residues" evidence="10">
    <location>
        <begin position="4686"/>
        <end position="4695"/>
    </location>
</feature>
<feature type="domain" description="C2H2-type" evidence="11">
    <location>
        <begin position="3213"/>
        <end position="3241"/>
    </location>
</feature>
<feature type="domain" description="C2H2-type" evidence="11">
    <location>
        <begin position="456"/>
        <end position="483"/>
    </location>
</feature>
<comment type="caution">
    <text evidence="12">The sequence shown here is derived from an EMBL/GenBank/DDBJ whole genome shotgun (WGS) entry which is preliminary data.</text>
</comment>
<feature type="domain" description="C2H2-type" evidence="11">
    <location>
        <begin position="693"/>
        <end position="716"/>
    </location>
</feature>
<reference evidence="12" key="1">
    <citation type="submission" date="2020-11" db="EMBL/GenBank/DDBJ databases">
        <authorList>
            <person name="Whiteford S."/>
        </authorList>
    </citation>
    <scope>NUCLEOTIDE SEQUENCE</scope>
</reference>
<accession>A0A8S4E0X0</accession>
<feature type="domain" description="C2H2-type" evidence="11">
    <location>
        <begin position="4902"/>
        <end position="4930"/>
    </location>
</feature>
<feature type="domain" description="C2H2-type" evidence="11">
    <location>
        <begin position="399"/>
        <end position="427"/>
    </location>
</feature>
<feature type="domain" description="C2H2-type" evidence="11">
    <location>
        <begin position="1063"/>
        <end position="1090"/>
    </location>
</feature>
<feature type="domain" description="C2H2-type" evidence="11">
    <location>
        <begin position="4656"/>
        <end position="4683"/>
    </location>
</feature>
<feature type="domain" description="C2H2-type" evidence="11">
    <location>
        <begin position="1176"/>
        <end position="1204"/>
    </location>
</feature>
<feature type="domain" description="C2H2-type" evidence="11">
    <location>
        <begin position="1127"/>
        <end position="1154"/>
    </location>
</feature>
<dbReference type="PROSITE" id="PS50157">
    <property type="entry name" value="ZINC_FINGER_C2H2_2"/>
    <property type="match status" value="76"/>
</dbReference>
<keyword evidence="5" id="KW-0862">Zinc</keyword>
<feature type="domain" description="C2H2-type" evidence="11">
    <location>
        <begin position="1898"/>
        <end position="1926"/>
    </location>
</feature>
<feature type="domain" description="C2H2-type" evidence="11">
    <location>
        <begin position="1386"/>
        <end position="1414"/>
    </location>
</feature>
<keyword evidence="3" id="KW-0677">Repeat</keyword>
<feature type="domain" description="C2H2-type" evidence="11">
    <location>
        <begin position="1693"/>
        <end position="1716"/>
    </location>
</feature>
<keyword evidence="8" id="KW-0539">Nucleus</keyword>
<feature type="domain" description="C2H2-type" evidence="11">
    <location>
        <begin position="314"/>
        <end position="341"/>
    </location>
</feature>
<feature type="domain" description="C2H2-type" evidence="11">
    <location>
        <begin position="3889"/>
        <end position="3917"/>
    </location>
</feature>
<feature type="domain" description="C2H2-type" evidence="11">
    <location>
        <begin position="4874"/>
        <end position="4902"/>
    </location>
</feature>
<feature type="domain" description="C2H2-type" evidence="11">
    <location>
        <begin position="4394"/>
        <end position="4422"/>
    </location>
</feature>
<proteinExistence type="predicted"/>
<evidence type="ECO:0000313" key="12">
    <source>
        <dbReference type="EMBL" id="CAG9106405.1"/>
    </source>
</evidence>
<dbReference type="FunFam" id="3.30.160.60:FF:000688">
    <property type="entry name" value="zinc finger protein 197 isoform X1"/>
    <property type="match status" value="1"/>
</dbReference>
<sequence>MGLRISQHIEGPNGPNRLICEVCITRLRDACNFKKQVVESEKKFVDMVGRGEFRDKAVVFEGMKTEPPPQAEALDVEYLDDIDFGEEADPEDLLKTDTDAEGTEDITVAALPVKRGRGRPRKHPAVKPEKKSKLAKYEEKARSSKSSAKDAKEEKSAKPTKTMSSTKRNRLMKENAIMILESADLVPFKWQRQNYLCFFCHKTFKDMDSLKEHTTENHQKSSVKNAVLYLRRDEMVKIDISTATCKICDCKIEDLNSFISHLKTQHEKMFAEEFGYGVIPYKFNGDTYKCAMCDKELQYFTKLNQHMNSHFGTYICDVCGKSLLSRDRLRCHTLTHTSGFKCKECGMSFTSLVRRKQHEITEHKKDKSLKCIYCTESFKNYSQRLTHHKVAHGLQVPEYKCNVCSKVFQLKSKMQVHVKEVHDREKNFPCSMCDMKFFSKSHVQKHMVKHSGERTHRCEVCNKSFLRKQTLTFHLRIHNNDKRYSCQLCDQSFVQNNSLKVHMGVHHPYVKPRNSKASSIRRRTNLQIIFNHTSIIPFKWRGKYRCFYCSINITQYSELRKHTKSHGECSLEDHSIKIIKGGHNMEVKIDISDMTCEICTENFEKFEDIVKHLTAKHNLLYDNSIETVLEPYRLVDTTCHLCLEKFSYFGYLVSHMNTHHPKNCHECETCKHKFNKRRDLFSHIKNYHREGGYKCEYCPHKFNTLNILRKHQTNVHLTRCTKCFLKLPSAALKQKHMEQEHPEDDSLQCQNCNKEFHTKLGLKMHTRKCNAEEQILEAVKNENEPYDSTDNVEDGTVKRQSVKQIKENIVVVLNMSTAIPFSFYKNKFNCFYCSEDFPDSDSMRDHTIKAHPVCDVKSKCIKKCRESNVTVKIDISSLACKVCFEPMNTLDILTDHLISKHNANYDKSITTCLQPYRLIKDHMACPHCPEVFRFFGTLLKHINSHHTNNNIICLYCGQTFRKEQNLRVHIWRHHKEGQFKCTICDCECSMPSRLYMHMAKVHGVKAAKCSKCGEQFATQYLRQKHLIDAHNTGHKCSYCGKLFVRNSFMKDHIRRTHLKEKNVDCSVCGMKFFNNILLRRHMIKHSGEKNFHYDMGRVESASTRRRRNLLHIFNNTSLIPFKWRGKFICYFCEERFKDSKLLRKHSKSHPPVKLKDKALHSQRKCNIEVKLDVSEITCEICNESFNTLDEIVHHLTFKHNLEYDKSVESPIEPYRLIDLKCLVCGFAGRNFINLVTHMNNSHPHNSHPCEHCGQMFNKLRDLDTHKRNFHKEGGYPCEICNKNFPTNQRLRVHTNKAHLSSCEICCKQFSTIEIKNRHFISAHADIFKGIKSEYPRYDMIDEGDLLEMNHQDLNQRKEKGARNRANISVILNMSTAIPFKYFKNQYLCFYCSKYFTDCELMKEHIVSSHVAYNTKQKVTKALKGSDVCIKIDISNLTCKVCFESFDGLESLIDHLIVKHNAPYDKNVTGIMQPFKLKRDNMACPVCNADNFSYFGTLLRHMNKNHASHNFICDNCGEAFGSTLLLKAHMNRLHSDKEYKCEICDVTQPDKDFLYTSEKRRNNLEILFRNTSVIPFRWREGFKCFYCGQLEPGYGEFRKHTKSHDIKRLSTIKANVKIDVSKICCEICDHTSESVEDLGAHLAESHQLTYRKDVENFLEMYNLDNMSCPKCNEACKTFRSLRLHISNTHAQITYNCEVCAEKFYRNRDLAFHVKNSHRQGGYSCRLCSQQFLTNSKLSFHTKDRHITSCHICFESFPTPEIKRTHIKDEHKNQNCPTCHKTFLSKYGMQKHMQSCVKTECVKKEQTPNVLIKKENEPVPKTSSRKIRENIACVLNMSTAVPFKYYMNRFRCFYCPKDFIDFEILREHTVTDHPVCDTDERGLRLCRGKEVNVKLDITSLSCKACSEKFTELDKLIDHLINKHEGSYDKTIKNVLFPYKLIKDNMACPACPAVFRYFGKLLTHLNEVHTDNNIICMYCGQAFRSQPNYRSHISRYHKENFKCFCGDQFENLMKLRTHKNKIHKQKSFKCQQCNECFDTIYQRLRHLVSVHNSGHKCTYCEKIFTRNSFMNDHIRRSHLKEKNVECSVCGERFFGNTHLKMHMVKHIGERNYHCDVCGKAFLWKKNLRGHMASHNKRAIMVHFTEERLFSDEDGKRTHSNNPSKRRRRNLEILFNNTTVIPFKWRGKYLCYYCVQEVELSDLKKHTKSHGNCSSKDFAIKQVKAGDREIKLDVSDISCEICNEQFPNLDEILMHLVFKHQLEYDRDVDLLFTAYKLSDLTCLACGESFKIFKDLAAHVNKNHPQSTLVCDQCSKSFTKKRDLKIHMKNFHKDGGYRCDECGEEFHSNWKLITHNEAKHFHTCNVCMKKFSSQQKKIKHIEVEHLSEEVLTCGFCNKSYTTKKSFLTHTIKCTTSKEAEEEPTAKSPATEYKVKKIRNNIACIVNMSTALPFKYFMNRFRCFYCPKDFVESDDMKEHCVMEHPVCDIKHRSMRLRGLHNIYIKLDITSLTCKVCFESMPDLDTLVNHLITEHKAAYDKTVDNRIQAFRLMKDNYPCPYCPQKEPFRYFGQVLKHMNKVHSNNNLICMFCGTSFRTDSHLRSHISRHHRQEGHKCNDCDMEFPTKLRLVTHMAKIHGTNLVKCPECPEKFPSTYERQKHLISAHNCGSTCKYCGRMFTRNSFMHDHIRRTHLREKKVECTICNMRFFDNVMLKMHMVKHVDKILQSSQYDRYTSDRRRKNLQIIFNNTTIIPFKWRGRYLCFYCGKDYTDYPEFRKHTLSHGQCSITDYSLKLVKGNHIEVKLDISEISCVICSEPFESLSEVVSHLNGKHNLDYDSSIETLIEEYRLVDHKCLICQEQFAFFGYLVTHMNTTHPRNAYICDDCGVCYNKKRDLGVHIRNQHKVGGYPCDLCRETFTSLSLLRIHKNNQHLIKCKYCSQTFSSLALSRKHIKLEHPDDGSKKCVHCAKVCHSKLGLKQHLAKCKVKKITQDVNEAKSSVYQENTFKEPKIKRNIKQIRENIMCVLNMSTAVPFKFFTKYRCFYCDSTFVEMSKLKEHTTTEHTLCDLKCKSIKTCKGERICVKIDIAFLACKVCGKSMDELDTLIDHIIAEHKANYDKTVTGCLQPFKILKDNIACPLCPDQVFRYFSNLLKHMNTEHTNNNIICSFCGKSFRTLANLRAHLSYNHTRDTACTVCGVGFKNFSSLARHNAKFHDAKDFKCLQCGELFSSQYMRQKHLIDAHNTGHKCSYCGRMFTRNSFMVDHIRRTHYKEKNVPCSVCGEKFFDNYLLRMHMVKHDGERKFHCDVCGKSFLRRSNLSGGHITLEDKYKKAELTRQLALKQRNIEYLLQYTTVTPFLWNKGKFQCFYCTEHIKDPVTLRQHTADEHQFSNLELVIHDRMTSNRNKDAAVKIDVTGLSCKLCPYTISDLESLIHHLIISHDAEYDVGVPNCVLPFFLDKESPTCATCNTKFVFFEYLLRHANKHHLNHNYMCDVCGTSFQGENHLRMHNRYYHREGGYNCEYCDESLATLSKKMLHEKNVHLANLSSCPHCPESFKSTYLKKQHLANVHGIEELKVKCPHCPKVYPQEGIMSRHMRRVHLREKNVECQVCGDKFFGPYDLKLHMVKHNGEKKYVCTVCGKKFSKKSNLNTHTTIHSKNFVCEICNKAFGFQVNLKTHIKRNHPEYQIIEQEPEQDQQVLLIDDERVLKIKEEKPNCVEKLANIRRNIALLLHYGNVTPFQWISTRFKCFYCSKDITDCDNLILHTNQKHSNLHLEEFIKKRVKSKDVPIKLDVQNIACKVCLEPVDSLQDLISHITQTHEDNYDVEVGVCAFPFVLTKDEYACTQCEDRFDNFSSLVSHMYKKHVSHSYVCQICGLSFLYKDRMMRHFNNSHVGYRCSICKKMFEGQKTLARHKELKHGQVKVHNCSLCSLRFHNDYQLKVHMGKAHNVEKFVIKCEMCPKVCNTKGALLIHMQSKHSEATYECDMCDYKASIKWLIKLHKRKHLGERKGVRQLKRPTTRKIPEDIDPDIGQWSKKTLSTKQKRETTIKNVLHVLLKSNVMPFRWLKSAYRCFYCYDIFQEPADLKLHQVAHDNDEIKVKAMNNYWEPVVYVDTSNLACKLCDENIKDLYDLIDHLVASHAVVYNKDVGINITAFKLDNTSVTCLVCMASFRTFGHLLMHTNKQHKGASTILCDLCGQHFKGENLLRTHVKSAHENTQLLCTECGDKFESKSKLLTHERHSHDKKFKCLVCPELFKTHYKRSQHMAASHKNRSEVKCMYCPKTFVFRSNMTTHVRDSHLKERNHICSVCGWRSFSSNRLKNHMYKHSGEKNFKCEVCDKAFTTKKIMRAHFGRIHKNKQRQNEDPTELPYDKQAERVRANLSTLMYATNVTAFKWFGNNYKCFFCDSTFIKVDDLKDHTRVDHEGFYTDSILKSAVTRKYQIKLDIAGLKCKLCQEELDNISTCVEHIVKKHQLNYNHGLDNHFVFFKLSDGDLKCIYCEKVFGCFGPLCKHVQAEHSSGNIICETCGRNFVFIAGLKKHIENKHNKRAKYECKICGKKFYNLSNKRNHEAVNHGTYTYSCETCGDKFSSIYKLKLHKMKTHETASYECDLCPMKFIWKNHYMKHRNQVHLNIRVVCQVCGEHFHKNYLKTHMVTHTTERPFECGVCKKTFARKKTLTVHARTHTKKGHGSSQDDERSEERKRRREMVKKILHHLLQYSTVVPFKWNHSYMCFYCSIKLNDCQTLKSHTKEEHEDAKLNNVLKNLPLNRAVKLDVSEIKCKLCFKSFDSLEELLKHCSEDYGVKYDTDVIDFLAPYRLSDGGMNCLQCDAKFQYFGPLLSHVHKTHKKKKLRRLCEVCGKGFVNPSNLEIHVLSAHQEKHSCEQCDKSFQSYNVLKQHMRDTHNNDALKCEKCGHGFASKYLLKRHLALTHDLKEFQYKCDVCSKIYTTISKLRIHKRRIHLNEKNVSCQICGLSFFDSDHLKRHMVKHTDARPFECDFCKKTFQRRKTLDLHRRIHTNDKRYACKECGRAFIQVTSLKLHIRVHHSEDKP</sequence>
<feature type="domain" description="C2H2-type" evidence="11">
    <location>
        <begin position="747"/>
        <end position="775"/>
    </location>
</feature>
<feature type="region of interest" description="Disordered" evidence="10">
    <location>
        <begin position="113"/>
        <end position="169"/>
    </location>
</feature>
<keyword evidence="6" id="KW-0805">Transcription regulation</keyword>
<feature type="domain" description="C2H2-type" evidence="11">
    <location>
        <begin position="4298"/>
        <end position="4325"/>
    </location>
</feature>
<dbReference type="InterPro" id="IPR013087">
    <property type="entry name" value="Znf_C2H2_type"/>
</dbReference>
<feature type="domain" description="C2H2-type" evidence="11">
    <location>
        <begin position="923"/>
        <end position="951"/>
    </location>
</feature>
<feature type="domain" description="C2H2-type" evidence="11">
    <location>
        <begin position="5017"/>
        <end position="5045"/>
    </location>
</feature>
<feature type="domain" description="C2H2-type" evidence="11">
    <location>
        <begin position="544"/>
        <end position="566"/>
    </location>
</feature>
<feature type="domain" description="C2H2-type" evidence="11">
    <location>
        <begin position="428"/>
        <end position="455"/>
    </location>
</feature>
<feature type="domain" description="C2H2-type" evidence="11">
    <location>
        <begin position="3627"/>
        <end position="3650"/>
    </location>
</feature>
<evidence type="ECO:0000256" key="8">
    <source>
        <dbReference type="ARBA" id="ARBA00023242"/>
    </source>
</evidence>
<evidence type="ECO:0000256" key="2">
    <source>
        <dbReference type="ARBA" id="ARBA00022723"/>
    </source>
</evidence>
<evidence type="ECO:0000256" key="9">
    <source>
        <dbReference type="PROSITE-ProRule" id="PRU00042"/>
    </source>
</evidence>
<feature type="domain" description="C2H2-type" evidence="11">
    <location>
        <begin position="2109"/>
        <end position="2136"/>
    </location>
</feature>
<feature type="domain" description="C2H2-type" evidence="11">
    <location>
        <begin position="3976"/>
        <end position="4003"/>
    </location>
</feature>
<feature type="domain" description="C2H2-type" evidence="11">
    <location>
        <begin position="3835"/>
        <end position="3863"/>
    </location>
</feature>
<feature type="domain" description="C2H2-type" evidence="11">
    <location>
        <begin position="3653"/>
        <end position="3681"/>
    </location>
</feature>
<feature type="domain" description="C2H2-type" evidence="11">
    <location>
        <begin position="2052"/>
        <end position="2080"/>
    </location>
</feature>
<feature type="domain" description="C2H2-type" evidence="11">
    <location>
        <begin position="369"/>
        <end position="397"/>
    </location>
</feature>
<dbReference type="Gene3D" id="3.30.160.60">
    <property type="entry name" value="Classic Zinc Finger"/>
    <property type="match status" value="48"/>
</dbReference>
<feature type="domain" description="C2H2-type" evidence="11">
    <location>
        <begin position="484"/>
        <end position="512"/>
    </location>
</feature>
<feature type="domain" description="C2H2-type" evidence="11">
    <location>
        <begin position="3918"/>
        <end position="3946"/>
    </location>
</feature>
<dbReference type="FunFam" id="3.30.160.60:FF:000012">
    <property type="entry name" value="RB-associated KRAB zinc finger protein-like"/>
    <property type="match status" value="1"/>
</dbReference>
<evidence type="ECO:0000256" key="7">
    <source>
        <dbReference type="ARBA" id="ARBA00023163"/>
    </source>
</evidence>
<feature type="domain" description="C2H2-type" evidence="11">
    <location>
        <begin position="3570"/>
        <end position="3598"/>
    </location>
</feature>
<feature type="domain" description="C2H2-type" evidence="11">
    <location>
        <begin position="4269"/>
        <end position="4297"/>
    </location>
</feature>
<feature type="domain" description="C2H2-type" evidence="11">
    <location>
        <begin position="3034"/>
        <end position="3058"/>
    </location>
</feature>
<feature type="domain" description="C2H2-type" evidence="11">
    <location>
        <begin position="4326"/>
        <end position="4354"/>
    </location>
</feature>
<name>A0A8S4E0X0_PLUXY</name>
<feature type="compositionally biased region" description="Basic residues" evidence="10">
    <location>
        <begin position="4672"/>
        <end position="4683"/>
    </location>
</feature>
<feature type="domain" description="C2H2-type" evidence="11">
    <location>
        <begin position="3158"/>
        <end position="3186"/>
    </location>
</feature>
<feature type="domain" description="C2H2-type" evidence="11">
    <location>
        <begin position="1943"/>
        <end position="1971"/>
    </location>
</feature>
<comment type="subcellular location">
    <subcellularLocation>
        <location evidence="1">Nucleus</location>
    </subcellularLocation>
</comment>
<dbReference type="Pfam" id="PF00096">
    <property type="entry name" value="zf-C2H2"/>
    <property type="match status" value="11"/>
</dbReference>